<feature type="region of interest" description="Disordered" evidence="1">
    <location>
        <begin position="1"/>
        <end position="127"/>
    </location>
</feature>
<evidence type="ECO:0000313" key="2">
    <source>
        <dbReference type="EMBL" id="KIY62576.1"/>
    </source>
</evidence>
<dbReference type="AlphaFoldDB" id="A0A0D7AZ61"/>
<reference evidence="2 3" key="1">
    <citation type="journal article" date="2015" name="Fungal Genet. Biol.">
        <title>Evolution of novel wood decay mechanisms in Agaricales revealed by the genome sequences of Fistulina hepatica and Cylindrobasidium torrendii.</title>
        <authorList>
            <person name="Floudas D."/>
            <person name="Held B.W."/>
            <person name="Riley R."/>
            <person name="Nagy L.G."/>
            <person name="Koehler G."/>
            <person name="Ransdell A.S."/>
            <person name="Younus H."/>
            <person name="Chow J."/>
            <person name="Chiniquy J."/>
            <person name="Lipzen A."/>
            <person name="Tritt A."/>
            <person name="Sun H."/>
            <person name="Haridas S."/>
            <person name="LaButti K."/>
            <person name="Ohm R.A."/>
            <person name="Kues U."/>
            <person name="Blanchette R.A."/>
            <person name="Grigoriev I.V."/>
            <person name="Minto R.E."/>
            <person name="Hibbett D.S."/>
        </authorList>
    </citation>
    <scope>NUCLEOTIDE SEQUENCE [LARGE SCALE GENOMIC DNA]</scope>
    <source>
        <strain evidence="2 3">FP15055 ss-10</strain>
    </source>
</reference>
<dbReference type="STRING" id="1314674.A0A0D7AZ61"/>
<sequence length="175" mass="18712">MDDEIETSPPPAVKNLRSKFESLAVSNDGSPPARPVSWNGSSAGTPKPRVASTSLAPVATSNTQTSSSELKGLKRPPPPPPTRGSRPTTPSPMPSPLLRAVPAPPSSPESQRHAPRMPSISLIDTDVHEDDTGVKGVVALRSRFLDVSPSRESLSLFQQTSVQTVDGFRFRRISR</sequence>
<organism evidence="2 3">
    <name type="scientific">Cylindrobasidium torrendii FP15055 ss-10</name>
    <dbReference type="NCBI Taxonomy" id="1314674"/>
    <lineage>
        <taxon>Eukaryota</taxon>
        <taxon>Fungi</taxon>
        <taxon>Dikarya</taxon>
        <taxon>Basidiomycota</taxon>
        <taxon>Agaricomycotina</taxon>
        <taxon>Agaricomycetes</taxon>
        <taxon>Agaricomycetidae</taxon>
        <taxon>Agaricales</taxon>
        <taxon>Marasmiineae</taxon>
        <taxon>Physalacriaceae</taxon>
        <taxon>Cylindrobasidium</taxon>
    </lineage>
</organism>
<evidence type="ECO:0000256" key="1">
    <source>
        <dbReference type="SAM" id="MobiDB-lite"/>
    </source>
</evidence>
<feature type="compositionally biased region" description="Polar residues" evidence="1">
    <location>
        <begin position="51"/>
        <end position="69"/>
    </location>
</feature>
<keyword evidence="3" id="KW-1185">Reference proteome</keyword>
<gene>
    <name evidence="2" type="ORF">CYLTODRAFT_170901</name>
</gene>
<dbReference type="EMBL" id="KN880769">
    <property type="protein sequence ID" value="KIY62576.1"/>
    <property type="molecule type" value="Genomic_DNA"/>
</dbReference>
<dbReference type="Proteomes" id="UP000054007">
    <property type="component" value="Unassembled WGS sequence"/>
</dbReference>
<protein>
    <submittedName>
        <fullName evidence="2">Uncharacterized protein</fullName>
    </submittedName>
</protein>
<dbReference type="OrthoDB" id="2757545at2759"/>
<accession>A0A0D7AZ61</accession>
<evidence type="ECO:0000313" key="3">
    <source>
        <dbReference type="Proteomes" id="UP000054007"/>
    </source>
</evidence>
<name>A0A0D7AZ61_9AGAR</name>
<proteinExistence type="predicted"/>